<evidence type="ECO:0000313" key="4">
    <source>
        <dbReference type="Proteomes" id="UP000027075"/>
    </source>
</evidence>
<sequence>MARSKSISELLSWSNNQLLFDLPVPEISLDGHPITVKGVGTMVGGWECEKAQFSTRQEQDLVVWMADHTIR</sequence>
<accession>M0IM58</accession>
<dbReference type="EMBL" id="AOLO01000015">
    <property type="protein sequence ID" value="ELZ97117.1"/>
    <property type="molecule type" value="Genomic_DNA"/>
</dbReference>
<dbReference type="Proteomes" id="UP000011603">
    <property type="component" value="Unassembled WGS sequence"/>
</dbReference>
<proteinExistence type="predicted"/>
<dbReference type="Proteomes" id="UP000027075">
    <property type="component" value="Plasmid HMPLAS1"/>
</dbReference>
<evidence type="ECO:0000313" key="2">
    <source>
        <dbReference type="EMBL" id="ELZ97117.1"/>
    </source>
</evidence>
<dbReference type="AlphaFoldDB" id="M0IM58"/>
<evidence type="ECO:0000313" key="1">
    <source>
        <dbReference type="EMBL" id="AHZ24378.1"/>
    </source>
</evidence>
<keyword evidence="3" id="KW-1185">Reference proteome</keyword>
<protein>
    <submittedName>
        <fullName evidence="2">Uncharacterized protein</fullName>
    </submittedName>
</protein>
<reference evidence="1 4" key="2">
    <citation type="submission" date="2014-04" db="EMBL/GenBank/DDBJ databases">
        <title>Transcriptional profiles of Haloferax mediterranei on the basis of nitrogen availability.</title>
        <authorList>
            <person name="Bautista V."/>
        </authorList>
    </citation>
    <scope>NUCLEOTIDE SEQUENCE [LARGE SCALE GENOMIC DNA]</scope>
    <source>
        <strain evidence="1">ATCC 33500</strain>
        <strain evidence="4">ATCC 33500 / DSM 1411 / JCM 8866 / NBRC 14739 / NCIMB 2177 / R-4</strain>
        <plasmid evidence="1">HMPLAS1</plasmid>
        <plasmid evidence="4">Plasmid HMPLAS1</plasmid>
    </source>
</reference>
<name>M0IM58_HALMT</name>
<gene>
    <name evidence="1" type="ORF">BM92_15775</name>
    <name evidence="2" type="ORF">C439_17383</name>
</gene>
<evidence type="ECO:0000313" key="3">
    <source>
        <dbReference type="Proteomes" id="UP000011603"/>
    </source>
</evidence>
<organism evidence="2 3">
    <name type="scientific">Haloferax mediterranei (strain ATCC 33500 / DSM 1411 / JCM 8866 / NBRC 14739 / NCIMB 2177 / R-4)</name>
    <name type="common">Halobacterium mediterranei</name>
    <dbReference type="NCBI Taxonomy" id="523841"/>
    <lineage>
        <taxon>Archaea</taxon>
        <taxon>Methanobacteriati</taxon>
        <taxon>Methanobacteriota</taxon>
        <taxon>Stenosarchaea group</taxon>
        <taxon>Halobacteria</taxon>
        <taxon>Halobacteriales</taxon>
        <taxon>Haloferacaceae</taxon>
        <taxon>Haloferax</taxon>
    </lineage>
</organism>
<reference evidence="2 3" key="1">
    <citation type="journal article" date="2014" name="PLoS Genet.">
        <title>Phylogenetically driven sequencing of extremely halophilic archaea reveals strategies for static and dynamic osmo-response.</title>
        <authorList>
            <person name="Becker E.A."/>
            <person name="Seitzer P.M."/>
            <person name="Tritt A."/>
            <person name="Larsen D."/>
            <person name="Krusor M."/>
            <person name="Yao A.I."/>
            <person name="Wu D."/>
            <person name="Madern D."/>
            <person name="Eisen J.A."/>
            <person name="Darling A.E."/>
            <person name="Facciotti M.T."/>
        </authorList>
    </citation>
    <scope>NUCLEOTIDE SEQUENCE [LARGE SCALE GENOMIC DNA]</scope>
    <source>
        <strain evidence="2">ATCC 33500</strain>
        <strain evidence="3">ATCC 33500 / DSM 1411 / JCM 8866 / NBRC 14739 / NCIMB 2177 / R-4</strain>
    </source>
</reference>
<keyword evidence="1" id="KW-0614">Plasmid</keyword>
<geneLocation type="plasmid" evidence="1 4">
    <name>HMPLAS1</name>
</geneLocation>
<dbReference type="EMBL" id="CP007554">
    <property type="protein sequence ID" value="AHZ24378.1"/>
    <property type="molecule type" value="Genomic_DNA"/>
</dbReference>